<evidence type="ECO:0000313" key="3">
    <source>
        <dbReference type="Proteomes" id="UP001244207"/>
    </source>
</evidence>
<gene>
    <name evidence="2" type="ORF">BDZ83DRAFT_788323</name>
</gene>
<proteinExistence type="predicted"/>
<reference evidence="2" key="1">
    <citation type="submission" date="2021-12" db="EMBL/GenBank/DDBJ databases">
        <title>Comparative genomics, transcriptomics and evolutionary studies reveal genomic signatures of adaptation to plant cell wall in hemibiotrophic fungi.</title>
        <authorList>
            <consortium name="DOE Joint Genome Institute"/>
            <person name="Baroncelli R."/>
            <person name="Diaz J.F."/>
            <person name="Benocci T."/>
            <person name="Peng M."/>
            <person name="Battaglia E."/>
            <person name="Haridas S."/>
            <person name="Andreopoulos W."/>
            <person name="Labutti K."/>
            <person name="Pangilinan J."/>
            <person name="Floch G.L."/>
            <person name="Makela M.R."/>
            <person name="Henrissat B."/>
            <person name="Grigoriev I.V."/>
            <person name="Crouch J.A."/>
            <person name="De Vries R.P."/>
            <person name="Sukno S.A."/>
            <person name="Thon M.R."/>
        </authorList>
    </citation>
    <scope>NUCLEOTIDE SEQUENCE</scope>
    <source>
        <strain evidence="2">CBS 112980</strain>
    </source>
</reference>
<sequence length="350" mass="39466">MSTRIFQRPSAVDYILGPTPIPTYPIKPTDRRVSEPSKGVRAVRVPHLVRRDVSDYLSQAFNLVRHLDNSEWGSLLGHAVLSQNPVRYIVTEHDSVSAAEVHILDTADRILHFALEHGLLPGPPRNQTNNTPMIQSWGEATLSVEFNGNPDERHQLRADRIYCRTLKTPTDPTPIPNLNRIGDRVARSRCFMVWEVKAHHALDKNSLYTSAKDVKNTLVNFVHYKKKRGQDKDIDDGRLPQTPPPNPDDQSNRPHGWNTEDWYLILQAAAYACLYRTKYVAIFCWGTLYLLHFKNLSLSPGVTVEEVWKKGPGANCDITVVTDTSLMVAAVVGFAIEAYNNTPRDDIDGP</sequence>
<dbReference type="RefSeq" id="XP_060370086.1">
    <property type="nucleotide sequence ID" value="XM_060515677.1"/>
</dbReference>
<evidence type="ECO:0000256" key="1">
    <source>
        <dbReference type="SAM" id="MobiDB-lite"/>
    </source>
</evidence>
<dbReference type="Proteomes" id="UP001244207">
    <property type="component" value="Unassembled WGS sequence"/>
</dbReference>
<keyword evidence="3" id="KW-1185">Reference proteome</keyword>
<dbReference type="GeneID" id="85399575"/>
<protein>
    <submittedName>
        <fullName evidence="2">Uncharacterized protein</fullName>
    </submittedName>
</protein>
<dbReference type="EMBL" id="JAHMHS010000008">
    <property type="protein sequence ID" value="KAK1730031.1"/>
    <property type="molecule type" value="Genomic_DNA"/>
</dbReference>
<accession>A0AAD9D1V9</accession>
<comment type="caution">
    <text evidence="2">The sequence shown here is derived from an EMBL/GenBank/DDBJ whole genome shotgun (WGS) entry which is preliminary data.</text>
</comment>
<dbReference type="AlphaFoldDB" id="A0AAD9D1V9"/>
<name>A0AAD9D1V9_GLOAC</name>
<feature type="region of interest" description="Disordered" evidence="1">
    <location>
        <begin position="229"/>
        <end position="254"/>
    </location>
</feature>
<evidence type="ECO:0000313" key="2">
    <source>
        <dbReference type="EMBL" id="KAK1730031.1"/>
    </source>
</evidence>
<organism evidence="2 3">
    <name type="scientific">Glomerella acutata</name>
    <name type="common">Colletotrichum acutatum</name>
    <dbReference type="NCBI Taxonomy" id="27357"/>
    <lineage>
        <taxon>Eukaryota</taxon>
        <taxon>Fungi</taxon>
        <taxon>Dikarya</taxon>
        <taxon>Ascomycota</taxon>
        <taxon>Pezizomycotina</taxon>
        <taxon>Sordariomycetes</taxon>
        <taxon>Hypocreomycetidae</taxon>
        <taxon>Glomerellales</taxon>
        <taxon>Glomerellaceae</taxon>
        <taxon>Colletotrichum</taxon>
        <taxon>Colletotrichum acutatum species complex</taxon>
    </lineage>
</organism>